<organism evidence="2 3">
    <name type="scientific">Salvia divinorum</name>
    <name type="common">Maria pastora</name>
    <name type="synonym">Diviner's sage</name>
    <dbReference type="NCBI Taxonomy" id="28513"/>
    <lineage>
        <taxon>Eukaryota</taxon>
        <taxon>Viridiplantae</taxon>
        <taxon>Streptophyta</taxon>
        <taxon>Embryophyta</taxon>
        <taxon>Tracheophyta</taxon>
        <taxon>Spermatophyta</taxon>
        <taxon>Magnoliopsida</taxon>
        <taxon>eudicotyledons</taxon>
        <taxon>Gunneridae</taxon>
        <taxon>Pentapetalae</taxon>
        <taxon>asterids</taxon>
        <taxon>lamiids</taxon>
        <taxon>Lamiales</taxon>
        <taxon>Lamiaceae</taxon>
        <taxon>Nepetoideae</taxon>
        <taxon>Mentheae</taxon>
        <taxon>Salviinae</taxon>
        <taxon>Salvia</taxon>
        <taxon>Salvia subgen. Calosphace</taxon>
    </lineage>
</organism>
<comment type="caution">
    <text evidence="2">The sequence shown here is derived from an EMBL/GenBank/DDBJ whole genome shotgun (WGS) entry which is preliminary data.</text>
</comment>
<dbReference type="Proteomes" id="UP001567538">
    <property type="component" value="Unassembled WGS sequence"/>
</dbReference>
<feature type="region of interest" description="Disordered" evidence="1">
    <location>
        <begin position="1"/>
        <end position="43"/>
    </location>
</feature>
<name>A0ABD1FV05_SALDI</name>
<evidence type="ECO:0000313" key="3">
    <source>
        <dbReference type="Proteomes" id="UP001567538"/>
    </source>
</evidence>
<evidence type="ECO:0000256" key="1">
    <source>
        <dbReference type="SAM" id="MobiDB-lite"/>
    </source>
</evidence>
<dbReference type="PANTHER" id="PTHR34461:SF4">
    <property type="entry name" value="OS01G0101800 PROTEIN"/>
    <property type="match status" value="1"/>
</dbReference>
<keyword evidence="3" id="KW-1185">Reference proteome</keyword>
<dbReference type="PANTHER" id="PTHR34461">
    <property type="entry name" value="EXPRESSED PROTEIN"/>
    <property type="match status" value="1"/>
</dbReference>
<evidence type="ECO:0000313" key="2">
    <source>
        <dbReference type="EMBL" id="KAL1535665.1"/>
    </source>
</evidence>
<feature type="compositionally biased region" description="Low complexity" evidence="1">
    <location>
        <begin position="27"/>
        <end position="38"/>
    </location>
</feature>
<protein>
    <submittedName>
        <fullName evidence="2">Uncharacterized protein</fullName>
    </submittedName>
</protein>
<reference evidence="2 3" key="1">
    <citation type="submission" date="2024-06" db="EMBL/GenBank/DDBJ databases">
        <title>A chromosome level genome sequence of Diviner's sage (Salvia divinorum).</title>
        <authorList>
            <person name="Ford S.A."/>
            <person name="Ro D.-K."/>
            <person name="Ness R.W."/>
            <person name="Phillips M.A."/>
        </authorList>
    </citation>
    <scope>NUCLEOTIDE SEQUENCE [LARGE SCALE GENOMIC DNA]</scope>
    <source>
        <strain evidence="2">SAF-2024a</strain>
        <tissue evidence="2">Leaf</tissue>
    </source>
</reference>
<sequence>MTALEESSMTESLTSVKTHSRKRQKSSRSSPNPDSSTPVAESMDVNCLGASRVLLTKDLRHKRVFSPAVNSEFEEKYEEQSKLLEGFVPSAVPDFDVKMYKLGKSRFARSEVGDERMDGANDLKLKDQTIPGNGSLPKMKMVKYLLLIILIIAPNGCQRKKIFNTPNSFSYRRLLPHLMDIVNNTSSVSKFELVDAGTPSRYRELDGVSFEPRSIAENSCAVETECVAPKFNNDAREVSITVSNIQLDLSGEGNELDRTPETIRLLDMNENRHQNDIVGVDDASVEENIQTTPPDLGILAKPEVTRGRESTDAKMNQTSIGLPVCSEKSSSGALKQCPVTKCDAKLMNKMALNPCSRLRLFRNPKSVSYRRLLPFLMDISKADSCTTTKTQKKMLGVVYEEDRHPAPAVIAEHYFENNTPKENFCNKLYAEDRIQTTSDGSSPHSNSNLVSSIPELSATNYSSNIDPRPSNVLPESIGLSREYLREIGEPAEGYLQDAEEVASQLMKELTSVRLLLEKSTAVKKDSASIPPHPVLIKQACDRAIEAETLAKAHLGELNNDLSVHCRIPGLLQPKVSFAHSNQYREI</sequence>
<feature type="compositionally biased region" description="Low complexity" evidence="1">
    <location>
        <begin position="1"/>
        <end position="15"/>
    </location>
</feature>
<accession>A0ABD1FV05</accession>
<dbReference type="EMBL" id="JBEAFC010000011">
    <property type="protein sequence ID" value="KAL1535665.1"/>
    <property type="molecule type" value="Genomic_DNA"/>
</dbReference>
<dbReference type="AlphaFoldDB" id="A0ABD1FV05"/>
<proteinExistence type="predicted"/>
<gene>
    <name evidence="2" type="ORF">AAHA92_28419</name>
</gene>